<keyword evidence="4" id="KW-1185">Reference proteome</keyword>
<dbReference type="EMBL" id="BMNT01000026">
    <property type="protein sequence ID" value="GGK99736.1"/>
    <property type="molecule type" value="Genomic_DNA"/>
</dbReference>
<keyword evidence="3" id="KW-0645">Protease</keyword>
<dbReference type="PANTHER" id="PTHR35797:SF1">
    <property type="entry name" value="PROTEASE"/>
    <property type="match status" value="1"/>
</dbReference>
<dbReference type="RefSeq" id="WP_189165205.1">
    <property type="nucleotide sequence ID" value="NZ_BMNT01000026.1"/>
</dbReference>
<dbReference type="InterPro" id="IPR042150">
    <property type="entry name" value="MmRce1-like"/>
</dbReference>
<keyword evidence="1" id="KW-0812">Transmembrane</keyword>
<gene>
    <name evidence="3" type="ORF">GCM10007964_47280</name>
</gene>
<accession>A0A917RBS7</accession>
<feature type="transmembrane region" description="Helical" evidence="1">
    <location>
        <begin position="90"/>
        <end position="110"/>
    </location>
</feature>
<feature type="transmembrane region" description="Helical" evidence="1">
    <location>
        <begin position="162"/>
        <end position="181"/>
    </location>
</feature>
<keyword evidence="3" id="KW-0378">Hydrolase</keyword>
<keyword evidence="1" id="KW-0472">Membrane</keyword>
<dbReference type="Proteomes" id="UP000645217">
    <property type="component" value="Unassembled WGS sequence"/>
</dbReference>
<feature type="transmembrane region" description="Helical" evidence="1">
    <location>
        <begin position="122"/>
        <end position="142"/>
    </location>
</feature>
<feature type="transmembrane region" description="Helical" evidence="1">
    <location>
        <begin position="46"/>
        <end position="69"/>
    </location>
</feature>
<dbReference type="AlphaFoldDB" id="A0A917RBS7"/>
<organism evidence="3 4">
    <name type="scientific">Sphaerisporangium melleum</name>
    <dbReference type="NCBI Taxonomy" id="321316"/>
    <lineage>
        <taxon>Bacteria</taxon>
        <taxon>Bacillati</taxon>
        <taxon>Actinomycetota</taxon>
        <taxon>Actinomycetes</taxon>
        <taxon>Streptosporangiales</taxon>
        <taxon>Streptosporangiaceae</taxon>
        <taxon>Sphaerisporangium</taxon>
    </lineage>
</organism>
<dbReference type="PANTHER" id="PTHR35797">
    <property type="entry name" value="PROTEASE-RELATED"/>
    <property type="match status" value="1"/>
</dbReference>
<keyword evidence="1" id="KW-1133">Transmembrane helix</keyword>
<dbReference type="InterPro" id="IPR003675">
    <property type="entry name" value="Rce1/LyrA-like_dom"/>
</dbReference>
<feature type="domain" description="CAAX prenyl protease 2/Lysostaphin resistance protein A-like" evidence="2">
    <location>
        <begin position="128"/>
        <end position="233"/>
    </location>
</feature>
<dbReference type="GO" id="GO:0004175">
    <property type="term" value="F:endopeptidase activity"/>
    <property type="evidence" value="ECO:0007669"/>
    <property type="project" value="UniProtKB-ARBA"/>
</dbReference>
<sequence length="290" mass="31821">MRKRPLLTYFALSYGITWLCWLPYILSETGIGLLPIRYPEILGSSQTLGVLPGGYLGPITAALIVTAVVDGRPGLRRWAKRLVRWRVSPRWYLGILLAVPVVAVVSTFPLPGALADFRVPGATVLLLYIPMLVMQFLTTGLAEEPGWRDFAQPRLQARYGPLAGSLILGPLWGAWHLPLFFSEWAGGPDVDWLMMAEFVGSAIPLSLVMTWVFNRTNESLPVVMLFHASVNTVYSLVWEACFPSLDAFGDSVHTLAIGSGVTAVVLLIATRGRLGCESIAARELQNTRAQ</sequence>
<dbReference type="GO" id="GO:0080120">
    <property type="term" value="P:CAAX-box protein maturation"/>
    <property type="evidence" value="ECO:0007669"/>
    <property type="project" value="UniProtKB-ARBA"/>
</dbReference>
<feature type="transmembrane region" description="Helical" evidence="1">
    <location>
        <begin position="7"/>
        <end position="26"/>
    </location>
</feature>
<comment type="caution">
    <text evidence="3">The sequence shown here is derived from an EMBL/GenBank/DDBJ whole genome shotgun (WGS) entry which is preliminary data.</text>
</comment>
<evidence type="ECO:0000313" key="3">
    <source>
        <dbReference type="EMBL" id="GGK99736.1"/>
    </source>
</evidence>
<evidence type="ECO:0000259" key="2">
    <source>
        <dbReference type="Pfam" id="PF02517"/>
    </source>
</evidence>
<feature type="transmembrane region" description="Helical" evidence="1">
    <location>
        <begin position="252"/>
        <end position="269"/>
    </location>
</feature>
<reference evidence="3" key="1">
    <citation type="journal article" date="2014" name="Int. J. Syst. Evol. Microbiol.">
        <title>Complete genome sequence of Corynebacterium casei LMG S-19264T (=DSM 44701T), isolated from a smear-ripened cheese.</title>
        <authorList>
            <consortium name="US DOE Joint Genome Institute (JGI-PGF)"/>
            <person name="Walter F."/>
            <person name="Albersmeier A."/>
            <person name="Kalinowski J."/>
            <person name="Ruckert C."/>
        </authorList>
    </citation>
    <scope>NUCLEOTIDE SEQUENCE</scope>
    <source>
        <strain evidence="3">JCM 13064</strain>
    </source>
</reference>
<reference evidence="3" key="2">
    <citation type="submission" date="2020-09" db="EMBL/GenBank/DDBJ databases">
        <authorList>
            <person name="Sun Q."/>
            <person name="Ohkuma M."/>
        </authorList>
    </citation>
    <scope>NUCLEOTIDE SEQUENCE</scope>
    <source>
        <strain evidence="3">JCM 13064</strain>
    </source>
</reference>
<proteinExistence type="predicted"/>
<evidence type="ECO:0000313" key="4">
    <source>
        <dbReference type="Proteomes" id="UP000645217"/>
    </source>
</evidence>
<dbReference type="Pfam" id="PF02517">
    <property type="entry name" value="Rce1-like"/>
    <property type="match status" value="1"/>
</dbReference>
<feature type="transmembrane region" description="Helical" evidence="1">
    <location>
        <begin position="193"/>
        <end position="213"/>
    </location>
</feature>
<evidence type="ECO:0000256" key="1">
    <source>
        <dbReference type="SAM" id="Phobius"/>
    </source>
</evidence>
<dbReference type="GO" id="GO:0006508">
    <property type="term" value="P:proteolysis"/>
    <property type="evidence" value="ECO:0007669"/>
    <property type="project" value="UniProtKB-KW"/>
</dbReference>
<name>A0A917RBS7_9ACTN</name>
<protein>
    <submittedName>
        <fullName evidence="3">CAAX amino protease</fullName>
    </submittedName>
</protein>
<feature type="transmembrane region" description="Helical" evidence="1">
    <location>
        <begin position="220"/>
        <end position="240"/>
    </location>
</feature>